<organism evidence="8 9">
    <name type="scientific">Tritrichomonas foetus</name>
    <dbReference type="NCBI Taxonomy" id="1144522"/>
    <lineage>
        <taxon>Eukaryota</taxon>
        <taxon>Metamonada</taxon>
        <taxon>Parabasalia</taxon>
        <taxon>Tritrichomonadida</taxon>
        <taxon>Tritrichomonadidae</taxon>
        <taxon>Tritrichomonas</taxon>
    </lineage>
</organism>
<keyword evidence="5" id="KW-0067">ATP-binding</keyword>
<dbReference type="SMART" id="SM00220">
    <property type="entry name" value="S_TKc"/>
    <property type="match status" value="1"/>
</dbReference>
<dbReference type="VEuPathDB" id="TrichDB:TRFO_19239"/>
<evidence type="ECO:0000259" key="6">
    <source>
        <dbReference type="PROSITE" id="PS50011"/>
    </source>
</evidence>
<dbReference type="InterPro" id="IPR011009">
    <property type="entry name" value="Kinase-like_dom_sf"/>
</dbReference>
<evidence type="ECO:0000256" key="1">
    <source>
        <dbReference type="ARBA" id="ARBA00022527"/>
    </source>
</evidence>
<dbReference type="InterPro" id="IPR008271">
    <property type="entry name" value="Ser/Thr_kinase_AS"/>
</dbReference>
<dbReference type="PROSITE" id="PS50011">
    <property type="entry name" value="PROTEIN_KINASE_DOM"/>
    <property type="match status" value="1"/>
</dbReference>
<dbReference type="InterPro" id="IPR000961">
    <property type="entry name" value="AGC-kinase_C"/>
</dbReference>
<dbReference type="FunFam" id="1.10.510.10:FF:000008">
    <property type="entry name" value="Non-specific serine/threonine protein kinase"/>
    <property type="match status" value="1"/>
</dbReference>
<dbReference type="Proteomes" id="UP000179807">
    <property type="component" value="Unassembled WGS sequence"/>
</dbReference>
<accession>A0A1J4KJ33</accession>
<evidence type="ECO:0000256" key="5">
    <source>
        <dbReference type="ARBA" id="ARBA00022840"/>
    </source>
</evidence>
<dbReference type="CDD" id="cd05123">
    <property type="entry name" value="STKc_AGC"/>
    <property type="match status" value="1"/>
</dbReference>
<dbReference type="Pfam" id="PF00069">
    <property type="entry name" value="Pkinase"/>
    <property type="match status" value="1"/>
</dbReference>
<dbReference type="RefSeq" id="XP_068364489.1">
    <property type="nucleotide sequence ID" value="XM_068500675.1"/>
</dbReference>
<dbReference type="Gene3D" id="3.30.200.20">
    <property type="entry name" value="Phosphorylase Kinase, domain 1"/>
    <property type="match status" value="1"/>
</dbReference>
<feature type="domain" description="AGC-kinase C-terminal" evidence="7">
    <location>
        <begin position="286"/>
        <end position="356"/>
    </location>
</feature>
<protein>
    <submittedName>
        <fullName evidence="8">Serine/threonine-protein kinase Sgk1</fullName>
    </submittedName>
</protein>
<dbReference type="SUPFAM" id="SSF56112">
    <property type="entry name" value="Protein kinase-like (PK-like)"/>
    <property type="match status" value="1"/>
</dbReference>
<dbReference type="Gene3D" id="1.10.510.10">
    <property type="entry name" value="Transferase(Phosphotransferase) domain 1"/>
    <property type="match status" value="1"/>
</dbReference>
<feature type="domain" description="Protein kinase" evidence="6">
    <location>
        <begin position="29"/>
        <end position="285"/>
    </location>
</feature>
<evidence type="ECO:0000256" key="4">
    <source>
        <dbReference type="ARBA" id="ARBA00022777"/>
    </source>
</evidence>
<dbReference type="InterPro" id="IPR000719">
    <property type="entry name" value="Prot_kinase_dom"/>
</dbReference>
<gene>
    <name evidence="8" type="primary">sgk1</name>
    <name evidence="8" type="ORF">TRFO_19239</name>
</gene>
<keyword evidence="1" id="KW-0723">Serine/threonine-protein kinase</keyword>
<keyword evidence="9" id="KW-1185">Reference proteome</keyword>
<evidence type="ECO:0000256" key="3">
    <source>
        <dbReference type="ARBA" id="ARBA00022741"/>
    </source>
</evidence>
<dbReference type="PROSITE" id="PS51285">
    <property type="entry name" value="AGC_KINASE_CTER"/>
    <property type="match status" value="1"/>
</dbReference>
<dbReference type="GO" id="GO:0005524">
    <property type="term" value="F:ATP binding"/>
    <property type="evidence" value="ECO:0007669"/>
    <property type="project" value="UniProtKB-KW"/>
</dbReference>
<sequence>MKKSKKIKGDNCYDTNLSETSSLSSISSTSRVDTANSDSRHNIPNSLTNNCSSNDNVFALKSISKKKIMYNCSADQNIALKEIEILEKIEFPFIVKYLFSFENDSKIFIGEEFIPGGSLFDRLTQSSAIPLNQVQLYIAEITLALEYLHKKGIVYRDLKPENVLLDRDGHIKLSDFGLSKTISKKCRGETFCGTAEYIAPEIVKHQQYGVEIDWWELGILTFELLFGKVPFENENRLRLYTSIVNDHQIYPDNVPDEISSFINMLLQKDPINRGNFCGIVSHRFFKNISFNDVLEKKIVPEFIPLEKNYSNSPIYDKSVSPEAGKGLACSEPNQKVPLNAFFDFSESNDLSQGYSY</sequence>
<keyword evidence="2" id="KW-0808">Transferase</keyword>
<comment type="caution">
    <text evidence="8">The sequence shown here is derived from an EMBL/GenBank/DDBJ whole genome shotgun (WGS) entry which is preliminary data.</text>
</comment>
<dbReference type="OrthoDB" id="3205605at2759"/>
<dbReference type="EMBL" id="MLAK01000590">
    <property type="protein sequence ID" value="OHT11353.1"/>
    <property type="molecule type" value="Genomic_DNA"/>
</dbReference>
<evidence type="ECO:0000259" key="7">
    <source>
        <dbReference type="PROSITE" id="PS51285"/>
    </source>
</evidence>
<dbReference type="InterPro" id="IPR045270">
    <property type="entry name" value="STKc_AGC"/>
</dbReference>
<name>A0A1J4KJ33_9EUKA</name>
<keyword evidence="4 8" id="KW-0418">Kinase</keyword>
<evidence type="ECO:0000313" key="8">
    <source>
        <dbReference type="EMBL" id="OHT11353.1"/>
    </source>
</evidence>
<dbReference type="GeneID" id="94835379"/>
<keyword evidence="3" id="KW-0547">Nucleotide-binding</keyword>
<reference evidence="8" key="1">
    <citation type="submission" date="2016-10" db="EMBL/GenBank/DDBJ databases">
        <authorList>
            <person name="Benchimol M."/>
            <person name="Almeida L.G."/>
            <person name="Vasconcelos A.T."/>
            <person name="Perreira-Neves A."/>
            <person name="Rosa I.A."/>
            <person name="Tasca T."/>
            <person name="Bogo M.R."/>
            <person name="de Souza W."/>
        </authorList>
    </citation>
    <scope>NUCLEOTIDE SEQUENCE [LARGE SCALE GENOMIC DNA]</scope>
    <source>
        <strain evidence="8">K</strain>
    </source>
</reference>
<evidence type="ECO:0000313" key="9">
    <source>
        <dbReference type="Proteomes" id="UP000179807"/>
    </source>
</evidence>
<evidence type="ECO:0000256" key="2">
    <source>
        <dbReference type="ARBA" id="ARBA00022679"/>
    </source>
</evidence>
<dbReference type="AlphaFoldDB" id="A0A1J4KJ33"/>
<dbReference type="GO" id="GO:0004674">
    <property type="term" value="F:protein serine/threonine kinase activity"/>
    <property type="evidence" value="ECO:0007669"/>
    <property type="project" value="UniProtKB-KW"/>
</dbReference>
<dbReference type="PANTHER" id="PTHR24351">
    <property type="entry name" value="RIBOSOMAL PROTEIN S6 KINASE"/>
    <property type="match status" value="1"/>
</dbReference>
<proteinExistence type="predicted"/>
<dbReference type="PROSITE" id="PS00108">
    <property type="entry name" value="PROTEIN_KINASE_ST"/>
    <property type="match status" value="1"/>
</dbReference>